<gene>
    <name evidence="1" type="ORF">J2W40_000301</name>
</gene>
<sequence length="376" mass="39482">MLQRCELPRRRVAVTLIGARTGRAPATAPFTRNLCPPICPIAGQRAINPLLALVGASPAPIVRAMRILSTSLLVSLAIASTALAQGNPAPFTVTESGRAFGSLADALGAIGDGRGTVVVAPGTYRQCAVQQGGDVTIRAATPGSVIFDGVPCEGKGTFVLRGRASVVDGIIFQNIRVPDGNGAGIRLESGNLTVRNSLFRNSEEGILTGDYDGGQVVIDKSTFRHLGRCDRDLDCAHGVYIGRLDSLTVTNSRFDLGDGGHYLKTRTGRVTITDNSFDDSGGKLTNYMIDLSNGASGLIRGNDMVQGKDKDNWSAFITVAPEGREHDSSGLVIEGNKAGFVPGLARGSAFVANFTDDAVKIGANELAPSMKVKDRR</sequence>
<reference evidence="1 2" key="1">
    <citation type="submission" date="2023-07" db="EMBL/GenBank/DDBJ databases">
        <title>Sorghum-associated microbial communities from plants grown in Nebraska, USA.</title>
        <authorList>
            <person name="Schachtman D."/>
        </authorList>
    </citation>
    <scope>NUCLEOTIDE SEQUENCE [LARGE SCALE GENOMIC DNA]</scope>
    <source>
        <strain evidence="1 2">4256</strain>
    </source>
</reference>
<protein>
    <recommendedName>
        <fullName evidence="3">Right handed beta helix domain-containing protein</fullName>
    </recommendedName>
</protein>
<name>A0ABU1WW19_SPHXE</name>
<dbReference type="Proteomes" id="UP001267638">
    <property type="component" value="Unassembled WGS sequence"/>
</dbReference>
<proteinExistence type="predicted"/>
<dbReference type="InterPro" id="IPR011050">
    <property type="entry name" value="Pectin_lyase_fold/virulence"/>
</dbReference>
<comment type="caution">
    <text evidence="1">The sequence shown here is derived from an EMBL/GenBank/DDBJ whole genome shotgun (WGS) entry which is preliminary data.</text>
</comment>
<accession>A0ABU1WW19</accession>
<dbReference type="InterPro" id="IPR012334">
    <property type="entry name" value="Pectin_lyas_fold"/>
</dbReference>
<evidence type="ECO:0008006" key="3">
    <source>
        <dbReference type="Google" id="ProtNLM"/>
    </source>
</evidence>
<dbReference type="EMBL" id="JAVDWV010000001">
    <property type="protein sequence ID" value="MDR7153507.1"/>
    <property type="molecule type" value="Genomic_DNA"/>
</dbReference>
<dbReference type="SUPFAM" id="SSF51126">
    <property type="entry name" value="Pectin lyase-like"/>
    <property type="match status" value="1"/>
</dbReference>
<keyword evidence="2" id="KW-1185">Reference proteome</keyword>
<dbReference type="Gene3D" id="2.160.20.10">
    <property type="entry name" value="Single-stranded right-handed beta-helix, Pectin lyase-like"/>
    <property type="match status" value="1"/>
</dbReference>
<evidence type="ECO:0000313" key="2">
    <source>
        <dbReference type="Proteomes" id="UP001267638"/>
    </source>
</evidence>
<evidence type="ECO:0000313" key="1">
    <source>
        <dbReference type="EMBL" id="MDR7153507.1"/>
    </source>
</evidence>
<organism evidence="1 2">
    <name type="scientific">Sphingobium xenophagum</name>
    <dbReference type="NCBI Taxonomy" id="121428"/>
    <lineage>
        <taxon>Bacteria</taxon>
        <taxon>Pseudomonadati</taxon>
        <taxon>Pseudomonadota</taxon>
        <taxon>Alphaproteobacteria</taxon>
        <taxon>Sphingomonadales</taxon>
        <taxon>Sphingomonadaceae</taxon>
        <taxon>Sphingobium</taxon>
    </lineage>
</organism>